<evidence type="ECO:0000256" key="3">
    <source>
        <dbReference type="ARBA" id="ARBA00022833"/>
    </source>
</evidence>
<evidence type="ECO:0008006" key="11">
    <source>
        <dbReference type="Google" id="ProtNLM"/>
    </source>
</evidence>
<evidence type="ECO:0000256" key="1">
    <source>
        <dbReference type="ARBA" id="ARBA00022723"/>
    </source>
</evidence>
<evidence type="ECO:0000256" key="5">
    <source>
        <dbReference type="SAM" id="Coils"/>
    </source>
</evidence>
<evidence type="ECO:0000259" key="8">
    <source>
        <dbReference type="PROSITE" id="PS50119"/>
    </source>
</evidence>
<reference evidence="9" key="2">
    <citation type="submission" date="2025-09" db="UniProtKB">
        <authorList>
            <consortium name="Ensembl"/>
        </authorList>
    </citation>
    <scope>IDENTIFICATION</scope>
</reference>
<keyword evidence="1" id="KW-0479">Metal-binding</keyword>
<feature type="coiled-coil region" evidence="5">
    <location>
        <begin position="222"/>
        <end position="290"/>
    </location>
</feature>
<dbReference type="GO" id="GO:0008630">
    <property type="term" value="P:intrinsic apoptotic signaling pathway in response to DNA damage"/>
    <property type="evidence" value="ECO:0007669"/>
    <property type="project" value="TreeGrafter"/>
</dbReference>
<dbReference type="GO" id="GO:0044790">
    <property type="term" value="P:suppression of viral release by host"/>
    <property type="evidence" value="ECO:0007669"/>
    <property type="project" value="TreeGrafter"/>
</dbReference>
<dbReference type="InterPro" id="IPR000315">
    <property type="entry name" value="Znf_B-box"/>
</dbReference>
<dbReference type="InterPro" id="IPR021978">
    <property type="entry name" value="PML-like_CC"/>
</dbReference>
<dbReference type="SUPFAM" id="SSF57850">
    <property type="entry name" value="RING/U-box"/>
    <property type="match status" value="1"/>
</dbReference>
<keyword evidence="5" id="KW-0175">Coiled coil</keyword>
<dbReference type="AlphaFoldDB" id="A0A8C8RLG8"/>
<dbReference type="PANTHER" id="PTHR25462:SF302">
    <property type="entry name" value="PROTEIN PML"/>
    <property type="match status" value="1"/>
</dbReference>
<dbReference type="InterPro" id="IPR017907">
    <property type="entry name" value="Znf_RING_CS"/>
</dbReference>
<evidence type="ECO:0000256" key="2">
    <source>
        <dbReference type="ARBA" id="ARBA00022771"/>
    </source>
</evidence>
<dbReference type="Gene3D" id="3.30.160.60">
    <property type="entry name" value="Classic Zinc Finger"/>
    <property type="match status" value="1"/>
</dbReference>
<dbReference type="GO" id="GO:0005654">
    <property type="term" value="C:nucleoplasm"/>
    <property type="evidence" value="ECO:0007669"/>
    <property type="project" value="TreeGrafter"/>
</dbReference>
<evidence type="ECO:0000259" key="7">
    <source>
        <dbReference type="PROSITE" id="PS50089"/>
    </source>
</evidence>
<dbReference type="SMART" id="SM00184">
    <property type="entry name" value="RING"/>
    <property type="match status" value="1"/>
</dbReference>
<dbReference type="Proteomes" id="UP000694393">
    <property type="component" value="Unplaced"/>
</dbReference>
<dbReference type="CDD" id="cd16579">
    <property type="entry name" value="RING-HC_PML_C-V"/>
    <property type="match status" value="1"/>
</dbReference>
<dbReference type="PROSITE" id="PS50119">
    <property type="entry name" value="ZF_BBOX"/>
    <property type="match status" value="2"/>
</dbReference>
<dbReference type="InterPro" id="IPR013083">
    <property type="entry name" value="Znf_RING/FYVE/PHD"/>
</dbReference>
<keyword evidence="2 4" id="KW-0863">Zinc-finger</keyword>
<dbReference type="Ensembl" id="ENSPCET00000007796.1">
    <property type="protein sequence ID" value="ENSPCEP00000007528.1"/>
    <property type="gene ID" value="ENSPCEG00000006043.1"/>
</dbReference>
<dbReference type="PROSITE" id="PS00518">
    <property type="entry name" value="ZF_RING_1"/>
    <property type="match status" value="1"/>
</dbReference>
<evidence type="ECO:0000256" key="6">
    <source>
        <dbReference type="SAM" id="MobiDB-lite"/>
    </source>
</evidence>
<dbReference type="Pfam" id="PF22586">
    <property type="entry name" value="ANCHR-like_BBOX"/>
    <property type="match status" value="1"/>
</dbReference>
<protein>
    <recommendedName>
        <fullName evidence="11">Protein PML</fullName>
    </recommendedName>
</protein>
<feature type="domain" description="B box-type" evidence="8">
    <location>
        <begin position="80"/>
        <end position="125"/>
    </location>
</feature>
<dbReference type="InterPro" id="IPR001841">
    <property type="entry name" value="Znf_RING"/>
</dbReference>
<dbReference type="PROSITE" id="PS50089">
    <property type="entry name" value="ZF_RING_2"/>
    <property type="match status" value="1"/>
</dbReference>
<keyword evidence="3" id="KW-0862">Zinc</keyword>
<reference evidence="9" key="1">
    <citation type="submission" date="2025-08" db="UniProtKB">
        <authorList>
            <consortium name="Ensembl"/>
        </authorList>
    </citation>
    <scope>IDENTIFICATION</scope>
</reference>
<dbReference type="Pfam" id="PF13920">
    <property type="entry name" value="zf-C3HC4_3"/>
    <property type="match status" value="1"/>
</dbReference>
<dbReference type="InterPro" id="IPR047153">
    <property type="entry name" value="TRIM45/56/19-like"/>
</dbReference>
<proteinExistence type="predicted"/>
<sequence length="504" mass="57022">MEDEFQFLLCQRCQRESRNPKLLPCLHTLCMDCVQENKPVGQCPICQTPIPQLSGIPEQDNLLFANLQAKLNTYRKIVSGSELFCDCCRDSAEFWCSECEDFFCIRCFETHQWVSKKKSHETRKVAEVKAESFKQFLDGARKSRVLFCANLNHRDQSSSTSNIYCTGCHKPLCCACALLDSQHTQLYCNIEMEITRRQQELGSLSEELVKKKAHFHVAYNSLRDKTEHMDQVKNETKELIQKKVEQMMQLIREQEQELLEMVERQHRLGNEELEGKLQQAEAMLKRMGAGEQLVEKMHLYASDQEVMDMHLFIKKSLEEFKNLQPLAVEASVQAGDFNECKASLQALFERVTGKRDAFSRAVPATPMMEESLAKDSTPSGKRKPGKSEKAIQTPTKVLKLEPRSVALERTPRRCEQGLPDDDPQPGPSTSTPSRNGGQMPAARGAMLSGELGNTHFEPGDQEDSSIMISSSEDTDEDTADVFVNDATIIHATVHSQSQKTTISD</sequence>
<evidence type="ECO:0000313" key="10">
    <source>
        <dbReference type="Proteomes" id="UP000694393"/>
    </source>
</evidence>
<organism evidence="9 10">
    <name type="scientific">Pelusios castaneus</name>
    <name type="common">West African mud turtle</name>
    <dbReference type="NCBI Taxonomy" id="367368"/>
    <lineage>
        <taxon>Eukaryota</taxon>
        <taxon>Metazoa</taxon>
        <taxon>Chordata</taxon>
        <taxon>Craniata</taxon>
        <taxon>Vertebrata</taxon>
        <taxon>Euteleostomi</taxon>
        <taxon>Archelosauria</taxon>
        <taxon>Testudinata</taxon>
        <taxon>Testudines</taxon>
        <taxon>Pleurodira</taxon>
        <taxon>Pelomedusidae</taxon>
        <taxon>Pelusios</taxon>
    </lineage>
</organism>
<feature type="domain" description="RING-type" evidence="7">
    <location>
        <begin position="10"/>
        <end position="47"/>
    </location>
</feature>
<dbReference type="GO" id="GO:0008270">
    <property type="term" value="F:zinc ion binding"/>
    <property type="evidence" value="ECO:0007669"/>
    <property type="project" value="UniProtKB-KW"/>
</dbReference>
<feature type="region of interest" description="Disordered" evidence="6">
    <location>
        <begin position="359"/>
        <end position="481"/>
    </location>
</feature>
<feature type="domain" description="B box-type" evidence="8">
    <location>
        <begin position="143"/>
        <end position="183"/>
    </location>
</feature>
<dbReference type="GO" id="GO:0045087">
    <property type="term" value="P:innate immune response"/>
    <property type="evidence" value="ECO:0007669"/>
    <property type="project" value="TreeGrafter"/>
</dbReference>
<name>A0A8C8RLG8_9SAUR</name>
<dbReference type="Pfam" id="PF12126">
    <property type="entry name" value="PML_CC"/>
    <property type="match status" value="1"/>
</dbReference>
<keyword evidence="10" id="KW-1185">Reference proteome</keyword>
<dbReference type="CDD" id="cd19804">
    <property type="entry name" value="Bbox1_TRIM19_C-V"/>
    <property type="match status" value="1"/>
</dbReference>
<accession>A0A8C8RLG8</accession>
<dbReference type="PANTHER" id="PTHR25462">
    <property type="entry name" value="BONUS, ISOFORM C-RELATED"/>
    <property type="match status" value="1"/>
</dbReference>
<evidence type="ECO:0000256" key="4">
    <source>
        <dbReference type="PROSITE-ProRule" id="PRU00024"/>
    </source>
</evidence>
<dbReference type="Gene3D" id="3.30.40.10">
    <property type="entry name" value="Zinc/RING finger domain, C3HC4 (zinc finger)"/>
    <property type="match status" value="1"/>
</dbReference>
<evidence type="ECO:0000313" key="9">
    <source>
        <dbReference type="Ensembl" id="ENSPCEP00000007528.1"/>
    </source>
</evidence>